<sequence length="92" mass="10065">QPGSHQPNPPTRSPTRPKRQVPYTPRGRPPRLCAAFGRRERAGRLPLGSWDFGGFCLGGSKFTTMERFVDRFLVLGNAGVSCCPGGGFVRFS</sequence>
<reference evidence="2" key="1">
    <citation type="submission" date="2020-05" db="EMBL/GenBank/DDBJ databases">
        <title>WGS assembly of Panicum virgatum.</title>
        <authorList>
            <person name="Lovell J.T."/>
            <person name="Jenkins J."/>
            <person name="Shu S."/>
            <person name="Juenger T.E."/>
            <person name="Schmutz J."/>
        </authorList>
    </citation>
    <scope>NUCLEOTIDE SEQUENCE</scope>
    <source>
        <strain evidence="2">AP13</strain>
    </source>
</reference>
<dbReference type="AlphaFoldDB" id="A0A8T0XV35"/>
<feature type="region of interest" description="Disordered" evidence="1">
    <location>
        <begin position="1"/>
        <end position="30"/>
    </location>
</feature>
<name>A0A8T0XV35_PANVG</name>
<accession>A0A8T0XV35</accession>
<comment type="caution">
    <text evidence="2">The sequence shown here is derived from an EMBL/GenBank/DDBJ whole genome shotgun (WGS) entry which is preliminary data.</text>
</comment>
<protein>
    <submittedName>
        <fullName evidence="2">Uncharacterized protein</fullName>
    </submittedName>
</protein>
<evidence type="ECO:0000313" key="3">
    <source>
        <dbReference type="Proteomes" id="UP000823388"/>
    </source>
</evidence>
<evidence type="ECO:0000256" key="1">
    <source>
        <dbReference type="SAM" id="MobiDB-lite"/>
    </source>
</evidence>
<evidence type="ECO:0000313" key="2">
    <source>
        <dbReference type="EMBL" id="KAG2660983.1"/>
    </source>
</evidence>
<gene>
    <name evidence="2" type="ORF">PVAP13_1KG472505</name>
</gene>
<dbReference type="EMBL" id="CM029037">
    <property type="protein sequence ID" value="KAG2660983.1"/>
    <property type="molecule type" value="Genomic_DNA"/>
</dbReference>
<proteinExistence type="predicted"/>
<keyword evidence="3" id="KW-1185">Reference proteome</keyword>
<dbReference type="Proteomes" id="UP000823388">
    <property type="component" value="Chromosome 1K"/>
</dbReference>
<feature type="non-terminal residue" evidence="2">
    <location>
        <position position="1"/>
    </location>
</feature>
<organism evidence="2 3">
    <name type="scientific">Panicum virgatum</name>
    <name type="common">Blackwell switchgrass</name>
    <dbReference type="NCBI Taxonomy" id="38727"/>
    <lineage>
        <taxon>Eukaryota</taxon>
        <taxon>Viridiplantae</taxon>
        <taxon>Streptophyta</taxon>
        <taxon>Embryophyta</taxon>
        <taxon>Tracheophyta</taxon>
        <taxon>Spermatophyta</taxon>
        <taxon>Magnoliopsida</taxon>
        <taxon>Liliopsida</taxon>
        <taxon>Poales</taxon>
        <taxon>Poaceae</taxon>
        <taxon>PACMAD clade</taxon>
        <taxon>Panicoideae</taxon>
        <taxon>Panicodae</taxon>
        <taxon>Paniceae</taxon>
        <taxon>Panicinae</taxon>
        <taxon>Panicum</taxon>
        <taxon>Panicum sect. Hiantes</taxon>
    </lineage>
</organism>